<dbReference type="InterPro" id="IPR016040">
    <property type="entry name" value="NAD(P)-bd_dom"/>
</dbReference>
<gene>
    <name evidence="2" type="primary">rfbG</name>
    <name evidence="2" type="ORF">IMCC3135_26280</name>
</gene>
<reference evidence="2 3" key="1">
    <citation type="submission" date="2016-12" db="EMBL/GenBank/DDBJ databases">
        <authorList>
            <person name="Song W.-J."/>
            <person name="Kurnit D.M."/>
        </authorList>
    </citation>
    <scope>NUCLEOTIDE SEQUENCE [LARGE SCALE GENOMIC DNA]</scope>
    <source>
        <strain evidence="2 3">IMCC3135</strain>
    </source>
</reference>
<dbReference type="Gene3D" id="3.90.25.10">
    <property type="entry name" value="UDP-galactose 4-epimerase, domain 1"/>
    <property type="match status" value="1"/>
</dbReference>
<dbReference type="EC" id="4.2.1.45" evidence="2"/>
<dbReference type="KEGG" id="gai:IMCC3135_26280"/>
<dbReference type="InterPro" id="IPR036291">
    <property type="entry name" value="NAD(P)-bd_dom_sf"/>
</dbReference>
<accession>A0A2Z2NZE2</accession>
<dbReference type="GO" id="GO:0047733">
    <property type="term" value="F:CDP-glucose 4,6-dehydratase activity"/>
    <property type="evidence" value="ECO:0007669"/>
    <property type="project" value="UniProtKB-EC"/>
</dbReference>
<dbReference type="Proteomes" id="UP000250079">
    <property type="component" value="Chromosome"/>
</dbReference>
<keyword evidence="2" id="KW-0456">Lyase</keyword>
<sequence length="364" mass="40790">MASALNDNRMNTTFWKGRRVLLTGHTGFKGSWLALWLNSMGANVHGYALAPDTDPSLYELARIDDLVESCIGDIRDRDSLEAAVQAAQPEIVLHLAAQPLVRESFKDPVTTFDTNVMGTINVLEAVRRCESVKAVLVVTTDKCYQNREWDWGYRENEALGGHDPYSASKACTELVAQSWRLSFMGATGEDARHCAVATARAGNVIGGGDWAKDRLIPDLLNSIANNKDVVLRNPNAIRPWQHVLEPLAGYLMLAEKLYTEGEPWTQAWNFGPHDADARSVSWIVEQLIRECESSAGWQLESAAQPHEAQHLKLDCSKARQQLGWNPVWNLEHCLKEIARWHSAWKDGADMQQESLETIQRFSKL</sequence>
<evidence type="ECO:0000313" key="2">
    <source>
        <dbReference type="EMBL" id="ASJ75311.1"/>
    </source>
</evidence>
<dbReference type="PANTHER" id="PTHR43000">
    <property type="entry name" value="DTDP-D-GLUCOSE 4,6-DEHYDRATASE-RELATED"/>
    <property type="match status" value="1"/>
</dbReference>
<dbReference type="CDD" id="cd05252">
    <property type="entry name" value="CDP_GD_SDR_e"/>
    <property type="match status" value="1"/>
</dbReference>
<dbReference type="SUPFAM" id="SSF51735">
    <property type="entry name" value="NAD(P)-binding Rossmann-fold domains"/>
    <property type="match status" value="1"/>
</dbReference>
<dbReference type="InterPro" id="IPR013445">
    <property type="entry name" value="CDP_4_6_deHydtase"/>
</dbReference>
<dbReference type="Gene3D" id="3.40.50.720">
    <property type="entry name" value="NAD(P)-binding Rossmann-like Domain"/>
    <property type="match status" value="1"/>
</dbReference>
<name>A0A2Z2NZE2_9GAMM</name>
<keyword evidence="3" id="KW-1185">Reference proteome</keyword>
<dbReference type="NCBIfam" id="TIGR02622">
    <property type="entry name" value="CDP_4_6_dhtase"/>
    <property type="match status" value="1"/>
</dbReference>
<protein>
    <submittedName>
        <fullName evidence="2">CDP-glucose 4,6-dehydratase</fullName>
        <ecNumber evidence="2">4.2.1.45</ecNumber>
    </submittedName>
</protein>
<dbReference type="Pfam" id="PF16363">
    <property type="entry name" value="GDP_Man_Dehyd"/>
    <property type="match status" value="1"/>
</dbReference>
<organism evidence="2 3">
    <name type="scientific">Granulosicoccus antarcticus IMCC3135</name>
    <dbReference type="NCBI Taxonomy" id="1192854"/>
    <lineage>
        <taxon>Bacteria</taxon>
        <taxon>Pseudomonadati</taxon>
        <taxon>Pseudomonadota</taxon>
        <taxon>Gammaproteobacteria</taxon>
        <taxon>Chromatiales</taxon>
        <taxon>Granulosicoccaceae</taxon>
        <taxon>Granulosicoccus</taxon>
    </lineage>
</organism>
<evidence type="ECO:0000259" key="1">
    <source>
        <dbReference type="Pfam" id="PF16363"/>
    </source>
</evidence>
<feature type="domain" description="NAD(P)-binding" evidence="1">
    <location>
        <begin position="21"/>
        <end position="336"/>
    </location>
</feature>
<dbReference type="EMBL" id="CP018632">
    <property type="protein sequence ID" value="ASJ75311.1"/>
    <property type="molecule type" value="Genomic_DNA"/>
</dbReference>
<proteinExistence type="predicted"/>
<dbReference type="AlphaFoldDB" id="A0A2Z2NZE2"/>
<evidence type="ECO:0000313" key="3">
    <source>
        <dbReference type="Proteomes" id="UP000250079"/>
    </source>
</evidence>